<evidence type="ECO:0000259" key="1">
    <source>
        <dbReference type="Pfam" id="PF01408"/>
    </source>
</evidence>
<dbReference type="PANTHER" id="PTHR43377:SF1">
    <property type="entry name" value="BILIVERDIN REDUCTASE A"/>
    <property type="match status" value="1"/>
</dbReference>
<dbReference type="SUPFAM" id="SSF51735">
    <property type="entry name" value="NAD(P)-binding Rossmann-fold domains"/>
    <property type="match status" value="1"/>
</dbReference>
<dbReference type="InterPro" id="IPR036291">
    <property type="entry name" value="NAD(P)-bd_dom_sf"/>
</dbReference>
<accession>G9WX69</accession>
<dbReference type="AlphaFoldDB" id="G9WX69"/>
<feature type="domain" description="Gfo/Idh/MocA-like oxidoreductase N-terminal" evidence="1">
    <location>
        <begin position="1"/>
        <end position="120"/>
    </location>
</feature>
<dbReference type="GO" id="GO:0000166">
    <property type="term" value="F:nucleotide binding"/>
    <property type="evidence" value="ECO:0007669"/>
    <property type="project" value="InterPro"/>
</dbReference>
<reference evidence="3 4" key="1">
    <citation type="submission" date="2011-08" db="EMBL/GenBank/DDBJ databases">
        <title>The Genome Sequence of Oribacterium sp. ACB7.</title>
        <authorList>
            <consortium name="The Broad Institute Genome Sequencing Platform"/>
            <person name="Earl A."/>
            <person name="Ward D."/>
            <person name="Feldgarden M."/>
            <person name="Gevers D."/>
            <person name="Sizova M."/>
            <person name="Hazen A."/>
            <person name="Epstein S."/>
            <person name="Young S.K."/>
            <person name="Zeng Q."/>
            <person name="Gargeya S."/>
            <person name="Fitzgerald M."/>
            <person name="Haas B."/>
            <person name="Abouelleil A."/>
            <person name="Alvarado L."/>
            <person name="Arachchi H.M."/>
            <person name="Berlin A."/>
            <person name="Brown A."/>
            <person name="Chapman S.B."/>
            <person name="Chen Z."/>
            <person name="Dunbar C."/>
            <person name="Freedman E."/>
            <person name="Gearin G."/>
            <person name="Gellesch M."/>
            <person name="Goldberg J."/>
            <person name="Griggs A."/>
            <person name="Gujja S."/>
            <person name="Heiman D."/>
            <person name="Howarth C."/>
            <person name="Larson L."/>
            <person name="Lui A."/>
            <person name="MacDonald P.J.P."/>
            <person name="Montmayeur A."/>
            <person name="Murphy C."/>
            <person name="Neiman D."/>
            <person name="Pearson M."/>
            <person name="Priest M."/>
            <person name="Roberts A."/>
            <person name="Saif S."/>
            <person name="Shea T."/>
            <person name="Shenoy N."/>
            <person name="Sisk P."/>
            <person name="Stolte C."/>
            <person name="Sykes S."/>
            <person name="Wortman J."/>
            <person name="Nusbaum C."/>
            <person name="Birren B."/>
        </authorList>
    </citation>
    <scope>NUCLEOTIDE SEQUENCE [LARGE SCALE GENOMIC DNA]</scope>
    <source>
        <strain evidence="3 4">ACB7</strain>
    </source>
</reference>
<name>G9WX69_9FIRM</name>
<dbReference type="HOGENOM" id="CLU_023194_1_2_9"/>
<dbReference type="EMBL" id="AFZD01000021">
    <property type="protein sequence ID" value="EHL09402.1"/>
    <property type="molecule type" value="Genomic_DNA"/>
</dbReference>
<evidence type="ECO:0000313" key="4">
    <source>
        <dbReference type="Proteomes" id="UP000003527"/>
    </source>
</evidence>
<dbReference type="Pfam" id="PF22725">
    <property type="entry name" value="GFO_IDH_MocA_C3"/>
    <property type="match status" value="1"/>
</dbReference>
<evidence type="ECO:0000259" key="2">
    <source>
        <dbReference type="Pfam" id="PF22725"/>
    </source>
</evidence>
<sequence length="337" mass="38273">MKIGFIGVGGMGYTHLLCLKEIAGTEEICVSAIADKRKERREMAEKVFPEAKLYTDGLELLEKEELDTVFIITPSYEHFPLMKKAMEKKLSIFCEKPVCLSPEDCDQLVKMEEEYEKPICIGQVVRHMPEFLFLKDCIDSGKYGKLLDLSFERLSGNVNWGYEDWFHDEKKSGSVILDLHIHDLDFMRFILGEPDSAEVLHHTSFSDGMVNHIVTKAKYPNLEVLCEAAWYHADSYPFHASYRADFEKATVQFNSAIDKEHVFLCTDGKAEKKKIGGEDKEIESEMNIKSLGAYLIEDRKFIAYLLGKSTENPVSLADAVESVRLGIQILTQTKGAC</sequence>
<dbReference type="PATRIC" id="fig|796944.3.peg.2197"/>
<evidence type="ECO:0000313" key="3">
    <source>
        <dbReference type="EMBL" id="EHL09402.1"/>
    </source>
</evidence>
<dbReference type="InterPro" id="IPR055170">
    <property type="entry name" value="GFO_IDH_MocA-like_dom"/>
</dbReference>
<feature type="domain" description="GFO/IDH/MocA-like oxidoreductase" evidence="2">
    <location>
        <begin position="132"/>
        <end position="249"/>
    </location>
</feature>
<dbReference type="Gene3D" id="3.40.50.720">
    <property type="entry name" value="NAD(P)-binding Rossmann-like Domain"/>
    <property type="match status" value="1"/>
</dbReference>
<dbReference type="Pfam" id="PF01408">
    <property type="entry name" value="GFO_IDH_MocA"/>
    <property type="match status" value="1"/>
</dbReference>
<dbReference type="InterPro" id="IPR000683">
    <property type="entry name" value="Gfo/Idh/MocA-like_OxRdtase_N"/>
</dbReference>
<dbReference type="Proteomes" id="UP000003527">
    <property type="component" value="Unassembled WGS sequence"/>
</dbReference>
<dbReference type="SUPFAM" id="SSF55347">
    <property type="entry name" value="Glyceraldehyde-3-phosphate dehydrogenase-like, C-terminal domain"/>
    <property type="match status" value="1"/>
</dbReference>
<dbReference type="PANTHER" id="PTHR43377">
    <property type="entry name" value="BILIVERDIN REDUCTASE A"/>
    <property type="match status" value="1"/>
</dbReference>
<dbReference type="RefSeq" id="WP_009537211.1">
    <property type="nucleotide sequence ID" value="NZ_JH414505.1"/>
</dbReference>
<organism evidence="3 4">
    <name type="scientific">Oribacterium asaccharolyticum ACB7</name>
    <dbReference type="NCBI Taxonomy" id="796944"/>
    <lineage>
        <taxon>Bacteria</taxon>
        <taxon>Bacillati</taxon>
        <taxon>Bacillota</taxon>
        <taxon>Clostridia</taxon>
        <taxon>Lachnospirales</taxon>
        <taxon>Lachnospiraceae</taxon>
        <taxon>Oribacterium</taxon>
    </lineage>
</organism>
<dbReference type="Gene3D" id="3.30.360.10">
    <property type="entry name" value="Dihydrodipicolinate Reductase, domain 2"/>
    <property type="match status" value="1"/>
</dbReference>
<comment type="caution">
    <text evidence="3">The sequence shown here is derived from an EMBL/GenBank/DDBJ whole genome shotgun (WGS) entry which is preliminary data.</text>
</comment>
<dbReference type="InterPro" id="IPR051450">
    <property type="entry name" value="Gfo/Idh/MocA_Oxidoreductases"/>
</dbReference>
<keyword evidence="4" id="KW-1185">Reference proteome</keyword>
<proteinExistence type="predicted"/>
<gene>
    <name evidence="3" type="ORF">HMPREF9624_01443</name>
</gene>
<protein>
    <submittedName>
        <fullName evidence="3">Uncharacterized protein</fullName>
    </submittedName>
</protein>